<reference evidence="1 2" key="1">
    <citation type="submission" date="2020-08" db="EMBL/GenBank/DDBJ databases">
        <title>Cohnella phylogeny.</title>
        <authorList>
            <person name="Dunlap C."/>
        </authorList>
    </citation>
    <scope>NUCLEOTIDE SEQUENCE [LARGE SCALE GENOMIC DNA]</scope>
    <source>
        <strain evidence="1 2">CBP 2801</strain>
    </source>
</reference>
<dbReference type="RefSeq" id="WP_185131622.1">
    <property type="nucleotide sequence ID" value="NZ_JACJVO010000031.1"/>
</dbReference>
<accession>A0A7X0VX72</accession>
<gene>
    <name evidence="1" type="ORF">H7C18_23905</name>
</gene>
<name>A0A7X0VX72_9BACL</name>
<sequence length="371" mass="41094">MNAPYAAFIENVFRLHPVFLVGSGSSAGAGISTMARLAAYLAEHVSADLLSLADAREWRRILRRLTAERRGLEEALQLSGEALSESLLQEIVRHTWRRISEDEQKQVLDISNGCDPTGFVRYFRNARNTNHFTIDMVTTNYDHLLEWSASASGWGVWDGFNEGAIGVPLSAAELDERMKNITRLGKRTITTRYPYVRLYKPHGSLSWFKYPDGQIRKVQGVGSHLLPQLAKVKITPAIVTPGTGKYLETHRDPYAGVLAQMRSALEGCRALVVVGFGFNDHHVQASFETLLRDESVPKVIAARNLSDSVKALIRERKIRHYFAFEKEGDGSRIVGDGGQTFSVRDPGLWTLKGLLAAAWGVEADAGTTGLV</sequence>
<dbReference type="Pfam" id="PF13289">
    <property type="entry name" value="SIR2_2"/>
    <property type="match status" value="1"/>
</dbReference>
<keyword evidence="2" id="KW-1185">Reference proteome</keyword>
<protein>
    <submittedName>
        <fullName evidence="1">SIR2 family protein</fullName>
    </submittedName>
</protein>
<proteinExistence type="predicted"/>
<dbReference type="EMBL" id="JACJVO010000031">
    <property type="protein sequence ID" value="MBB6733974.1"/>
    <property type="molecule type" value="Genomic_DNA"/>
</dbReference>
<evidence type="ECO:0000313" key="1">
    <source>
        <dbReference type="EMBL" id="MBB6733974.1"/>
    </source>
</evidence>
<organism evidence="1 2">
    <name type="scientific">Cohnella zeiphila</name>
    <dbReference type="NCBI Taxonomy" id="2761120"/>
    <lineage>
        <taxon>Bacteria</taxon>
        <taxon>Bacillati</taxon>
        <taxon>Bacillota</taxon>
        <taxon>Bacilli</taxon>
        <taxon>Bacillales</taxon>
        <taxon>Paenibacillaceae</taxon>
        <taxon>Cohnella</taxon>
    </lineage>
</organism>
<evidence type="ECO:0000313" key="2">
    <source>
        <dbReference type="Proteomes" id="UP000564644"/>
    </source>
</evidence>
<dbReference type="Proteomes" id="UP000564644">
    <property type="component" value="Unassembled WGS sequence"/>
</dbReference>
<comment type="caution">
    <text evidence="1">The sequence shown here is derived from an EMBL/GenBank/DDBJ whole genome shotgun (WGS) entry which is preliminary data.</text>
</comment>
<dbReference type="AlphaFoldDB" id="A0A7X0VX72"/>